<dbReference type="PROSITE" id="PS50005">
    <property type="entry name" value="TPR"/>
    <property type="match status" value="6"/>
</dbReference>
<keyword evidence="3 9" id="KW-0808">Transferase</keyword>
<dbReference type="AlphaFoldDB" id="A0A814HHH3"/>
<comment type="catalytic activity">
    <reaction evidence="7 9">
        <text>L-arginyl-[protein] + NAD(+) = N(omega)-(ADP-D-ribosyl)-L-arginyl-[protein] + nicotinamide + H(+)</text>
        <dbReference type="Rhea" id="RHEA:19149"/>
        <dbReference type="Rhea" id="RHEA-COMP:10532"/>
        <dbReference type="Rhea" id="RHEA-COMP:15087"/>
        <dbReference type="ChEBI" id="CHEBI:15378"/>
        <dbReference type="ChEBI" id="CHEBI:17154"/>
        <dbReference type="ChEBI" id="CHEBI:29965"/>
        <dbReference type="ChEBI" id="CHEBI:57540"/>
        <dbReference type="ChEBI" id="CHEBI:142554"/>
        <dbReference type="EC" id="2.4.2.31"/>
    </reaction>
</comment>
<reference evidence="10" key="1">
    <citation type="submission" date="2021-02" db="EMBL/GenBank/DDBJ databases">
        <authorList>
            <person name="Nowell W R."/>
        </authorList>
    </citation>
    <scope>NUCLEOTIDE SEQUENCE</scope>
</reference>
<organism evidence="10 12">
    <name type="scientific">Didymodactylos carnosus</name>
    <dbReference type="NCBI Taxonomy" id="1234261"/>
    <lineage>
        <taxon>Eukaryota</taxon>
        <taxon>Metazoa</taxon>
        <taxon>Spiralia</taxon>
        <taxon>Gnathifera</taxon>
        <taxon>Rotifera</taxon>
        <taxon>Eurotatoria</taxon>
        <taxon>Bdelloidea</taxon>
        <taxon>Philodinida</taxon>
        <taxon>Philodinidae</taxon>
        <taxon>Didymodactylos</taxon>
    </lineage>
</organism>
<evidence type="ECO:0000313" key="12">
    <source>
        <dbReference type="Proteomes" id="UP000663829"/>
    </source>
</evidence>
<dbReference type="InterPro" id="IPR000768">
    <property type="entry name" value="ART"/>
</dbReference>
<dbReference type="EC" id="2.4.2.31" evidence="9"/>
<feature type="repeat" description="TPR" evidence="8">
    <location>
        <begin position="466"/>
        <end position="499"/>
    </location>
</feature>
<dbReference type="Pfam" id="PF13424">
    <property type="entry name" value="TPR_12"/>
    <property type="match status" value="3"/>
</dbReference>
<dbReference type="EMBL" id="CAJNOQ010003407">
    <property type="protein sequence ID" value="CAF1010910.1"/>
    <property type="molecule type" value="Genomic_DNA"/>
</dbReference>
<evidence type="ECO:0000313" key="10">
    <source>
        <dbReference type="EMBL" id="CAF1010910.1"/>
    </source>
</evidence>
<feature type="repeat" description="TPR" evidence="8">
    <location>
        <begin position="592"/>
        <end position="625"/>
    </location>
</feature>
<keyword evidence="9" id="KW-0521">NADP</keyword>
<evidence type="ECO:0000256" key="4">
    <source>
        <dbReference type="ARBA" id="ARBA00022695"/>
    </source>
</evidence>
<keyword evidence="9" id="KW-0520">NAD</keyword>
<keyword evidence="12" id="KW-1185">Reference proteome</keyword>
<dbReference type="SUPFAM" id="SSF81901">
    <property type="entry name" value="HCP-like"/>
    <property type="match status" value="1"/>
</dbReference>
<evidence type="ECO:0000256" key="9">
    <source>
        <dbReference type="RuleBase" id="RU361228"/>
    </source>
</evidence>
<sequence length="769" mass="88993">MASWISTYEPDVEQCSKRMKEDEDQVCYPVQSRDLKNASHETITPNKEVITLIWMDETIDDLYKEDSRLTKQMLREINDYVLFYSDLSLCISYIQSIKNNKIFLIIPGSLSRKLFSEIHSLRQIDSIFIFCVNQQVYQTLTSEYSKVIGIFSEQNSLMICIKENIKLVEKQSEIFNLYNQKQKSTRDLTTESGSFLYVQLFKNVLLKTPQTIDTKKQMLDECRLYYRGNKKELSNIEEFRSSYTAKDAIKWYTKQTFVYKLLNKAFRTEDFEAVYSFRFYIFDLCASIVKKHKELKTRQKSTLKLYRGLKMSVDEIQKLKDNIGSLIATNGFLSTSRSFNVAKMYTSNVMFEILADTGLKTVACADIAEISTFSNEEEILFDLGATFIVESVGYDKGEKLWSVKMTATDKGAEIAKEYIEHQRKELSKTDVSDAFGSFLSDMGEYTKSEKYFKNLLQIHPNDEHTAILYSNIGRALGQKGDYTEALRRYTYAHDIEMNVSRPRLKHIAGSLLGIATIHNWTGKNDLALEFYNKALDTYKKVPKVDQQDIAYTINNIGIVYYDKGDYDQSLEYSLKALKMRETFLPDDHPDIALSLNNISNAYIEKGNYDLALEYYKKALRINEKLLPSNHPEIGATLNNIGNVYHKECDYHRALEYHTKALIIREKSLPTDHFDIADSFYNIGMIFHEKHDYGLALAYYTKALRIYERILPADHPHIMGSLRNIGIVHSRDGNSDLAQDFYTKALKIGEKILPSNHLDLIHIQNLITNK</sequence>
<protein>
    <recommendedName>
        <fullName evidence="9">NAD(P)(+)--arginine ADP-ribosyltransferase</fullName>
        <ecNumber evidence="9">2.4.2.31</ecNumber>
    </recommendedName>
    <alternativeName>
        <fullName evidence="9">Mono(ADP-ribosyl)transferase</fullName>
    </alternativeName>
</protein>
<dbReference type="EMBL" id="CAJOBC010003408">
    <property type="protein sequence ID" value="CAF3782245.1"/>
    <property type="molecule type" value="Genomic_DNA"/>
</dbReference>
<dbReference type="SMART" id="SM00028">
    <property type="entry name" value="TPR"/>
    <property type="match status" value="8"/>
</dbReference>
<feature type="repeat" description="TPR" evidence="8">
    <location>
        <begin position="676"/>
        <end position="709"/>
    </location>
</feature>
<dbReference type="Gene3D" id="3.90.176.10">
    <property type="entry name" value="Toxin ADP-ribosyltransferase, Chain A, domain 1"/>
    <property type="match status" value="1"/>
</dbReference>
<evidence type="ECO:0000256" key="1">
    <source>
        <dbReference type="ARBA" id="ARBA00009558"/>
    </source>
</evidence>
<evidence type="ECO:0000256" key="7">
    <source>
        <dbReference type="ARBA" id="ARBA00047597"/>
    </source>
</evidence>
<dbReference type="Pfam" id="PF01129">
    <property type="entry name" value="ART"/>
    <property type="match status" value="1"/>
</dbReference>
<dbReference type="PANTHER" id="PTHR45641:SF19">
    <property type="entry name" value="NEPHROCYSTIN-3"/>
    <property type="match status" value="1"/>
</dbReference>
<evidence type="ECO:0000256" key="3">
    <source>
        <dbReference type="ARBA" id="ARBA00022679"/>
    </source>
</evidence>
<comment type="caution">
    <text evidence="10">The sequence shown here is derived from an EMBL/GenBank/DDBJ whole genome shotgun (WGS) entry which is preliminary data.</text>
</comment>
<keyword evidence="6 8" id="KW-0802">TPR repeat</keyword>
<dbReference type="Proteomes" id="UP000681722">
    <property type="component" value="Unassembled WGS sequence"/>
</dbReference>
<dbReference type="PANTHER" id="PTHR45641">
    <property type="entry name" value="TETRATRICOPEPTIDE REPEAT PROTEIN (AFU_ORTHOLOGUE AFUA_6G03870)"/>
    <property type="match status" value="1"/>
</dbReference>
<dbReference type="PROSITE" id="PS50293">
    <property type="entry name" value="TPR_REGION"/>
    <property type="match status" value="1"/>
</dbReference>
<evidence type="ECO:0000256" key="2">
    <source>
        <dbReference type="ARBA" id="ARBA00022676"/>
    </source>
</evidence>
<keyword evidence="4" id="KW-0548">Nucleotidyltransferase</keyword>
<proteinExistence type="inferred from homology"/>
<evidence type="ECO:0000313" key="11">
    <source>
        <dbReference type="EMBL" id="CAF3782245.1"/>
    </source>
</evidence>
<name>A0A814HHH3_9BILA</name>
<dbReference type="OrthoDB" id="5986190at2759"/>
<feature type="repeat" description="TPR" evidence="8">
    <location>
        <begin position="550"/>
        <end position="583"/>
    </location>
</feature>
<accession>A0A814HHH3</accession>
<evidence type="ECO:0000256" key="6">
    <source>
        <dbReference type="ARBA" id="ARBA00022803"/>
    </source>
</evidence>
<dbReference type="SUPFAM" id="SSF48452">
    <property type="entry name" value="TPR-like"/>
    <property type="match status" value="1"/>
</dbReference>
<dbReference type="GO" id="GO:0016779">
    <property type="term" value="F:nucleotidyltransferase activity"/>
    <property type="evidence" value="ECO:0007669"/>
    <property type="project" value="UniProtKB-KW"/>
</dbReference>
<dbReference type="InterPro" id="IPR019734">
    <property type="entry name" value="TPR_rpt"/>
</dbReference>
<evidence type="ECO:0000256" key="5">
    <source>
        <dbReference type="ARBA" id="ARBA00022737"/>
    </source>
</evidence>
<feature type="repeat" description="TPR" evidence="8">
    <location>
        <begin position="429"/>
        <end position="462"/>
    </location>
</feature>
<feature type="repeat" description="TPR" evidence="8">
    <location>
        <begin position="634"/>
        <end position="667"/>
    </location>
</feature>
<dbReference type="InterPro" id="IPR011990">
    <property type="entry name" value="TPR-like_helical_dom_sf"/>
</dbReference>
<gene>
    <name evidence="10" type="ORF">GPM918_LOCUS14261</name>
    <name evidence="11" type="ORF">SRO942_LOCUS14263</name>
</gene>
<comment type="similarity">
    <text evidence="1 9">Belongs to the Arg-specific ADP-ribosyltransferase family.</text>
</comment>
<dbReference type="GO" id="GO:0106274">
    <property type="term" value="F:NAD+-protein-arginine ADP-ribosyltransferase activity"/>
    <property type="evidence" value="ECO:0007669"/>
    <property type="project" value="UniProtKB-EC"/>
</dbReference>
<dbReference type="Proteomes" id="UP000663829">
    <property type="component" value="Unassembled WGS sequence"/>
</dbReference>
<keyword evidence="5" id="KW-0677">Repeat</keyword>
<dbReference type="SUPFAM" id="SSF56399">
    <property type="entry name" value="ADP-ribosylation"/>
    <property type="match status" value="1"/>
</dbReference>
<dbReference type="Gene3D" id="1.25.40.10">
    <property type="entry name" value="Tetratricopeptide repeat domain"/>
    <property type="match status" value="3"/>
</dbReference>
<evidence type="ECO:0000256" key="8">
    <source>
        <dbReference type="PROSITE-ProRule" id="PRU00339"/>
    </source>
</evidence>
<keyword evidence="2 9" id="KW-0328">Glycosyltransferase</keyword>
<dbReference type="PROSITE" id="PS51996">
    <property type="entry name" value="TR_MART"/>
    <property type="match status" value="1"/>
</dbReference>